<dbReference type="InterPro" id="IPR058702">
    <property type="entry name" value="MafI2-like"/>
</dbReference>
<protein>
    <submittedName>
        <fullName evidence="1">Uncharacterized protein</fullName>
    </submittedName>
</protein>
<dbReference type="Proteomes" id="UP001501842">
    <property type="component" value="Unassembled WGS sequence"/>
</dbReference>
<reference evidence="1 2" key="1">
    <citation type="journal article" date="2019" name="Int. J. Syst. Evol. Microbiol.">
        <title>The Global Catalogue of Microorganisms (GCM) 10K type strain sequencing project: providing services to taxonomists for standard genome sequencing and annotation.</title>
        <authorList>
            <consortium name="The Broad Institute Genomics Platform"/>
            <consortium name="The Broad Institute Genome Sequencing Center for Infectious Disease"/>
            <person name="Wu L."/>
            <person name="Ma J."/>
        </authorList>
    </citation>
    <scope>NUCLEOTIDE SEQUENCE [LARGE SCALE GENOMIC DNA]</scope>
    <source>
        <strain evidence="1 2">JCM 8201</strain>
    </source>
</reference>
<dbReference type="Pfam" id="PF26541">
    <property type="entry name" value="MafI2"/>
    <property type="match status" value="1"/>
</dbReference>
<proteinExistence type="predicted"/>
<evidence type="ECO:0000313" key="2">
    <source>
        <dbReference type="Proteomes" id="UP001501842"/>
    </source>
</evidence>
<comment type="caution">
    <text evidence="1">The sequence shown here is derived from an EMBL/GenBank/DDBJ whole genome shotgun (WGS) entry which is preliminary data.</text>
</comment>
<dbReference type="RefSeq" id="WP_344449831.1">
    <property type="nucleotide sequence ID" value="NZ_BAAATZ010000006.1"/>
</dbReference>
<name>A0ABN3U2W7_9ACTN</name>
<evidence type="ECO:0000313" key="1">
    <source>
        <dbReference type="EMBL" id="GAA2723378.1"/>
    </source>
</evidence>
<dbReference type="EMBL" id="BAAATZ010000006">
    <property type="protein sequence ID" value="GAA2723378.1"/>
    <property type="molecule type" value="Genomic_DNA"/>
</dbReference>
<sequence length="102" mass="11628">MTGPEALRRENAIVLDAVQALLGLISSDVIAVAVLVETHRVELSFWVRRRTQELEEDIDQAIFELDSLFSEEHPLIESNVHEGHPDPKMLGSYGRMIYWAKQ</sequence>
<gene>
    <name evidence="1" type="ORF">GCM10010439_18500</name>
</gene>
<keyword evidence="2" id="KW-1185">Reference proteome</keyword>
<organism evidence="1 2">
    <name type="scientific">Actinocorallia aurantiaca</name>
    <dbReference type="NCBI Taxonomy" id="46204"/>
    <lineage>
        <taxon>Bacteria</taxon>
        <taxon>Bacillati</taxon>
        <taxon>Actinomycetota</taxon>
        <taxon>Actinomycetes</taxon>
        <taxon>Streptosporangiales</taxon>
        <taxon>Thermomonosporaceae</taxon>
        <taxon>Actinocorallia</taxon>
    </lineage>
</organism>
<accession>A0ABN3U2W7</accession>